<protein>
    <submittedName>
        <fullName evidence="1">Uncharacterized protein</fullName>
    </submittedName>
</protein>
<evidence type="ECO:0000313" key="1">
    <source>
        <dbReference type="EMBL" id="KAG7633844.1"/>
    </source>
</evidence>
<organism evidence="1 2">
    <name type="scientific">Arabidopsis suecica</name>
    <name type="common">Swedish thale-cress</name>
    <name type="synonym">Cardaminopsis suecica</name>
    <dbReference type="NCBI Taxonomy" id="45249"/>
    <lineage>
        <taxon>Eukaryota</taxon>
        <taxon>Viridiplantae</taxon>
        <taxon>Streptophyta</taxon>
        <taxon>Embryophyta</taxon>
        <taxon>Tracheophyta</taxon>
        <taxon>Spermatophyta</taxon>
        <taxon>Magnoliopsida</taxon>
        <taxon>eudicotyledons</taxon>
        <taxon>Gunneridae</taxon>
        <taxon>Pentapetalae</taxon>
        <taxon>rosids</taxon>
        <taxon>malvids</taxon>
        <taxon>Brassicales</taxon>
        <taxon>Brassicaceae</taxon>
        <taxon>Camelineae</taxon>
        <taxon>Arabidopsis</taxon>
    </lineage>
</organism>
<accession>A0A8T2FFZ1</accession>
<keyword evidence="2" id="KW-1185">Reference proteome</keyword>
<dbReference type="OrthoDB" id="10332465at2759"/>
<reference evidence="1 2" key="1">
    <citation type="submission" date="2020-12" db="EMBL/GenBank/DDBJ databases">
        <title>Concerted genomic and epigenomic changes stabilize Arabidopsis allopolyploids.</title>
        <authorList>
            <person name="Chen Z."/>
        </authorList>
    </citation>
    <scope>NUCLEOTIDE SEQUENCE [LARGE SCALE GENOMIC DNA]</scope>
    <source>
        <strain evidence="1">As9502</strain>
        <tissue evidence="1">Leaf</tissue>
    </source>
</reference>
<sequence>MRNNNYGNYNIVGTNGYRAIFFERQVDPNTDLGTFMPVDLSDRLNAAFCVFTAFVWT</sequence>
<dbReference type="EMBL" id="JAEFBJ010000003">
    <property type="protein sequence ID" value="KAG7633844.1"/>
    <property type="molecule type" value="Genomic_DNA"/>
</dbReference>
<evidence type="ECO:0000313" key="2">
    <source>
        <dbReference type="Proteomes" id="UP000694251"/>
    </source>
</evidence>
<comment type="caution">
    <text evidence="1">The sequence shown here is derived from an EMBL/GenBank/DDBJ whole genome shotgun (WGS) entry which is preliminary data.</text>
</comment>
<dbReference type="AlphaFoldDB" id="A0A8T2FFZ1"/>
<dbReference type="Proteomes" id="UP000694251">
    <property type="component" value="Chromosome 3"/>
</dbReference>
<gene>
    <name evidence="1" type="ORF">ISN44_As03g041170</name>
</gene>
<name>A0A8T2FFZ1_ARASU</name>
<proteinExistence type="predicted"/>